<name>A0ABQ8L688_LABRO</name>
<feature type="domain" description="Retrotransposon gag" evidence="1">
    <location>
        <begin position="37"/>
        <end position="129"/>
    </location>
</feature>
<gene>
    <name evidence="2" type="ORF">H4Q32_030390</name>
</gene>
<evidence type="ECO:0000313" key="3">
    <source>
        <dbReference type="Proteomes" id="UP000830375"/>
    </source>
</evidence>
<dbReference type="Pfam" id="PF03732">
    <property type="entry name" value="Retrotrans_gag"/>
    <property type="match status" value="1"/>
</dbReference>
<organism evidence="2 3">
    <name type="scientific">Labeo rohita</name>
    <name type="common">Indian major carp</name>
    <name type="synonym">Cyprinus rohita</name>
    <dbReference type="NCBI Taxonomy" id="84645"/>
    <lineage>
        <taxon>Eukaryota</taxon>
        <taxon>Metazoa</taxon>
        <taxon>Chordata</taxon>
        <taxon>Craniata</taxon>
        <taxon>Vertebrata</taxon>
        <taxon>Euteleostomi</taxon>
        <taxon>Actinopterygii</taxon>
        <taxon>Neopterygii</taxon>
        <taxon>Teleostei</taxon>
        <taxon>Ostariophysi</taxon>
        <taxon>Cypriniformes</taxon>
        <taxon>Cyprinidae</taxon>
        <taxon>Labeoninae</taxon>
        <taxon>Labeonini</taxon>
        <taxon>Labeo</taxon>
    </lineage>
</organism>
<keyword evidence="3" id="KW-1185">Reference proteome</keyword>
<reference evidence="2 3" key="1">
    <citation type="submission" date="2022-01" db="EMBL/GenBank/DDBJ databases">
        <title>A high-quality chromosome-level genome assembly of rohu carp, Labeo rohita.</title>
        <authorList>
            <person name="Arick M.A. II"/>
            <person name="Hsu C.-Y."/>
            <person name="Magbanua Z."/>
            <person name="Pechanova O."/>
            <person name="Grover C."/>
            <person name="Miller E."/>
            <person name="Thrash A."/>
            <person name="Ezzel L."/>
            <person name="Alam S."/>
            <person name="Benzie J."/>
            <person name="Hamilton M."/>
            <person name="Karsi A."/>
            <person name="Lawrence M.L."/>
            <person name="Peterson D.G."/>
        </authorList>
    </citation>
    <scope>NUCLEOTIDE SEQUENCE [LARGE SCALE GENOMIC DNA]</scope>
    <source>
        <strain evidence="3">BAU-BD-2019</strain>
        <tissue evidence="2">Blood</tissue>
    </source>
</reference>
<dbReference type="InterPro" id="IPR005162">
    <property type="entry name" value="Retrotrans_gag_dom"/>
</dbReference>
<protein>
    <submittedName>
        <fullName evidence="2">Retrotransposon-like protein 1</fullName>
    </submittedName>
</protein>
<dbReference type="EMBL" id="JACTAM010002306">
    <property type="protein sequence ID" value="KAI2645221.1"/>
    <property type="molecule type" value="Genomic_DNA"/>
</dbReference>
<comment type="caution">
    <text evidence="2">The sequence shown here is derived from an EMBL/GenBank/DDBJ whole genome shotgun (WGS) entry which is preliminary data.</text>
</comment>
<dbReference type="Proteomes" id="UP000830375">
    <property type="component" value="Unassembled WGS sequence"/>
</dbReference>
<evidence type="ECO:0000313" key="2">
    <source>
        <dbReference type="EMBL" id="KAI2645221.1"/>
    </source>
</evidence>
<proteinExistence type="predicted"/>
<evidence type="ECO:0000259" key="1">
    <source>
        <dbReference type="Pfam" id="PF03732"/>
    </source>
</evidence>
<sequence>MPKPTTYSGEAASCSGFLLQCSLYFKPQPHHFTSDKAKVALSGRELQWAESLWNSQSLLVRSLDEFVEHFRVFGVFGKINFLSVHDELFHLRQAEMLIHDYTIYFRTLAACSGWNEAALLSAFRRGLNHV</sequence>
<accession>A0ABQ8L688</accession>